<dbReference type="GeneID" id="36404404"/>
<dbReference type="Pfam" id="PF17034">
    <property type="entry name" value="zinc_ribbon_16"/>
    <property type="match status" value="1"/>
</dbReference>
<dbReference type="InterPro" id="IPR001680">
    <property type="entry name" value="WD40_rpt"/>
</dbReference>
<dbReference type="RefSeq" id="XP_024575668.1">
    <property type="nucleotide sequence ID" value="XM_024724831.1"/>
</dbReference>
<evidence type="ECO:0000256" key="3">
    <source>
        <dbReference type="ARBA" id="ARBA00022737"/>
    </source>
</evidence>
<comment type="similarity">
    <text evidence="1">Belongs to the WD repeat mio family.</text>
</comment>
<dbReference type="Pfam" id="PF21720">
    <property type="entry name" value="MIOS_WD40"/>
    <property type="match status" value="2"/>
</dbReference>
<evidence type="ECO:0000313" key="8">
    <source>
        <dbReference type="Proteomes" id="UP000054928"/>
    </source>
</evidence>
<dbReference type="InterPro" id="IPR049092">
    <property type="entry name" value="MIOS_a-sol"/>
</dbReference>
<dbReference type="InterPro" id="IPR015943">
    <property type="entry name" value="WD40/YVTN_repeat-like_dom_sf"/>
</dbReference>
<reference evidence="8" key="1">
    <citation type="submission" date="2014-09" db="EMBL/GenBank/DDBJ databases">
        <authorList>
            <person name="Sharma Rahul"/>
            <person name="Thines Marco"/>
        </authorList>
    </citation>
    <scope>NUCLEOTIDE SEQUENCE [LARGE SCALE GENOMIC DNA]</scope>
</reference>
<evidence type="ECO:0000256" key="1">
    <source>
        <dbReference type="ARBA" id="ARBA00009713"/>
    </source>
</evidence>
<dbReference type="Pfam" id="PF21719">
    <property type="entry name" value="MIOS_a-sol"/>
    <property type="match status" value="1"/>
</dbReference>
<name>A0A0N7L4Q1_PLAHL</name>
<feature type="domain" description="GATOR2 complex protein MIO zinc-ribbon like" evidence="5">
    <location>
        <begin position="968"/>
        <end position="1114"/>
    </location>
</feature>
<dbReference type="InterPro" id="IPR037593">
    <property type="entry name" value="MIOS/Sea4"/>
</dbReference>
<dbReference type="InterPro" id="IPR031488">
    <property type="entry name" value="Zn_ribbon_mio"/>
</dbReference>
<dbReference type="PANTHER" id="PTHR16453">
    <property type="entry name" value="WD40 DOMAIN-CONTAINING PROTEIN MIO FAMILY MEMBER"/>
    <property type="match status" value="1"/>
</dbReference>
<sequence>MSKRTVVEWSPHDASLFAVGADTLRLFEVTTSSSLSSSRQDAISTNVALTTQRKRAFRVVRINAKVAQLKCLQWYPFNSKPLLIATGTGSGKILLCDFEDARARVLREFVPKYSRPCHAIAWNPSIPNQLATGFEKVRSDFCTLVWDFTTTSTNNGGSQGIARSSSSSTLESLVDQDKGNSTGRKGGNTLTTTSIGVGASGYSVFESKPMYELANSEATMALSWVPLQPTCLATGTGFKWLRVYDLRGKNTSPMSVVAHNKAVLGVVFDYHRPHLLATYSDGPQEPVKVWDIRQLHAASGPLLTLYQTSKNLAQVSWCPSKSGILVTASMDEKWVSLWDVTKHESGSSIVKKPFRRRYTSEPLTSFSWQHVQTTNKAQRETTESKRLQTDRPHLLAAAFPNRLLTASITGEIGDISVHDAMPLSLSSHGELTFGCGKLLFGGVVHGSKVKTSVDDENHVASRMEKDISIEMYRLAKQGYALNLSTNRNLFNDSTRRSRALRNLWLWVDQIESLYRIRTSVFEQSQSGVHQNTMNSGVAGSLRGWPLDPNTLVVAGVKNLLTLSGESSSTLKSITVNSSATTQEEARENDSIMTIVSIMKTDSVLGCPYYEGLGRRLSLLACSWDPEAGQRNNTTTNLDSNVPRNIHRSSSNTWTSQKSIEDTIWNESNLFDLEMRLTQCEEEGNYARAAALAVFHGDLHAAVTLLQKGAMWITQLQHDKPDKLIPYTSDLLQLIAMSIAGYTASISSTTSLSLWLNMTQQLLKRSEIMSQSTPRYFHAMLLFLCVASDTNVRSNVPPSRRSNTRRQYGISEITSAQPGAYSGILDDITLPLSDRLAFACRYLPSNELVTFLTRHEDESVQFGRLEGILVTGVNQNGIRILQTYLDRTGDVQTLAILAARLSSSYLEKHGILNQWIQTYQELLNQWQLYHERARFDVGRTHHSTVVVNTHHDGSKDTSIVVPPQLFVRCNYCNASLSLAGLLRLGGSHSSWLNRAKPKLTCCPTCQKPLPQCALCLLPFGSLNPYFELAHRRSRQTADAVQSVINPLSIETGRVVKEPNLGKKEYESLAQLSSIPFVEWFTWCQACKHGGHAHHLATWFQCHTYCPVTDCKCMCQLLDVPLVREEQMQCMVQPRQSVDQQLKIGDKTMRKQASANTQQWQVAQRTTNGATFRTHSSAHLRPSGTSSGYPPPFSLSSSNSMANLTSGMTTSGTSNNIHATLSDGLTLNTRLEQMEHEKTKFSYM</sequence>
<dbReference type="CDD" id="cd16691">
    <property type="entry name" value="mRING-H2-C3H3C2_Mio"/>
    <property type="match status" value="1"/>
</dbReference>
<dbReference type="OMA" id="YWIASYL"/>
<feature type="compositionally biased region" description="Polar residues" evidence="4">
    <location>
        <begin position="179"/>
        <end position="189"/>
    </location>
</feature>
<feature type="region of interest" description="Disordered" evidence="4">
    <location>
        <begin position="1169"/>
        <end position="1192"/>
    </location>
</feature>
<evidence type="ECO:0000259" key="6">
    <source>
        <dbReference type="Pfam" id="PF21719"/>
    </source>
</evidence>
<dbReference type="Gene3D" id="2.130.10.10">
    <property type="entry name" value="YVTN repeat-like/Quinoprotein amine dehydrogenase"/>
    <property type="match status" value="2"/>
</dbReference>
<evidence type="ECO:0000313" key="7">
    <source>
        <dbReference type="EMBL" id="CEG39299.1"/>
    </source>
</evidence>
<keyword evidence="3" id="KW-0677">Repeat</keyword>
<protein>
    <submittedName>
        <fullName evidence="7">Uncharacterized conserved protein, contains WD40 repeats</fullName>
    </submittedName>
</protein>
<dbReference type="GO" id="GO:0005737">
    <property type="term" value="C:cytoplasm"/>
    <property type="evidence" value="ECO:0007669"/>
    <property type="project" value="TreeGrafter"/>
</dbReference>
<keyword evidence="2" id="KW-0853">WD repeat</keyword>
<dbReference type="Proteomes" id="UP000054928">
    <property type="component" value="Unassembled WGS sequence"/>
</dbReference>
<evidence type="ECO:0000256" key="4">
    <source>
        <dbReference type="SAM" id="MobiDB-lite"/>
    </source>
</evidence>
<dbReference type="PANTHER" id="PTHR16453:SF9">
    <property type="entry name" value="GATOR COMPLEX PROTEIN MIOS"/>
    <property type="match status" value="1"/>
</dbReference>
<dbReference type="OrthoDB" id="341486at2759"/>
<evidence type="ECO:0000259" key="5">
    <source>
        <dbReference type="Pfam" id="PF17034"/>
    </source>
</evidence>
<feature type="region of interest" description="Disordered" evidence="4">
    <location>
        <begin position="155"/>
        <end position="189"/>
    </location>
</feature>
<accession>A0A0N7L4Q1</accession>
<evidence type="ECO:0000256" key="2">
    <source>
        <dbReference type="ARBA" id="ARBA00022574"/>
    </source>
</evidence>
<dbReference type="EMBL" id="CCYD01000409">
    <property type="protein sequence ID" value="CEG39299.1"/>
    <property type="molecule type" value="Genomic_DNA"/>
</dbReference>
<dbReference type="STRING" id="4781.A0A0N7L4Q1"/>
<keyword evidence="8" id="KW-1185">Reference proteome</keyword>
<organism evidence="7 8">
    <name type="scientific">Plasmopara halstedii</name>
    <name type="common">Downy mildew of sunflower</name>
    <dbReference type="NCBI Taxonomy" id="4781"/>
    <lineage>
        <taxon>Eukaryota</taxon>
        <taxon>Sar</taxon>
        <taxon>Stramenopiles</taxon>
        <taxon>Oomycota</taxon>
        <taxon>Peronosporomycetes</taxon>
        <taxon>Peronosporales</taxon>
        <taxon>Peronosporaceae</taxon>
        <taxon>Plasmopara</taxon>
    </lineage>
</organism>
<dbReference type="InterPro" id="IPR036322">
    <property type="entry name" value="WD40_repeat_dom_sf"/>
</dbReference>
<feature type="domain" description="MIOS-like alpha-solenoid" evidence="6">
    <location>
        <begin position="669"/>
        <end position="787"/>
    </location>
</feature>
<dbReference type="SMART" id="SM00320">
    <property type="entry name" value="WD40"/>
    <property type="match status" value="6"/>
</dbReference>
<dbReference type="AlphaFoldDB" id="A0A0N7L4Q1"/>
<dbReference type="SUPFAM" id="SSF50978">
    <property type="entry name" value="WD40 repeat-like"/>
    <property type="match status" value="1"/>
</dbReference>
<proteinExistence type="inferred from homology"/>